<dbReference type="EMBL" id="CP064786">
    <property type="protein sequence ID" value="QSG02514.1"/>
    <property type="molecule type" value="Genomic_DNA"/>
</dbReference>
<sequence length="175" mass="19380">MSDDLVDSVKKSSESSIVDAKQSLDDAVSQYTTLLQLGSTVEIEQARSRLHTAVITLFWRMRGHLVRSDSWDDVSEFDDWDGDVIWSGEHPQTGELVVLTGLSDLDDWVESTATVEQTISGPKFSGKSEQRTITQRLPSDAALSCAQLLSQMYTHYGWDAETDGKLPRDKLGGQA</sequence>
<protein>
    <submittedName>
        <fullName evidence="1">Uncharacterized protein</fullName>
    </submittedName>
</protein>
<organism evidence="1 2">
    <name type="scientific">Natranaeroarchaeum sulfidigenes</name>
    <dbReference type="NCBI Taxonomy" id="2784880"/>
    <lineage>
        <taxon>Archaea</taxon>
        <taxon>Methanobacteriati</taxon>
        <taxon>Methanobacteriota</taxon>
        <taxon>Stenosarchaea group</taxon>
        <taxon>Halobacteria</taxon>
        <taxon>Halobacteriales</taxon>
        <taxon>Natronoarchaeaceae</taxon>
        <taxon>Natranaeroarchaeum</taxon>
    </lineage>
</organism>
<accession>A0A897MPJ9</accession>
<evidence type="ECO:0000313" key="1">
    <source>
        <dbReference type="EMBL" id="QSG02514.1"/>
    </source>
</evidence>
<evidence type="ECO:0000313" key="2">
    <source>
        <dbReference type="Proteomes" id="UP000663586"/>
    </source>
</evidence>
<keyword evidence="2" id="KW-1185">Reference proteome</keyword>
<reference evidence="1" key="1">
    <citation type="submission" date="2020-11" db="EMBL/GenBank/DDBJ databases">
        <title>Carbohydrate-dependent, anaerobic sulfur respiration: A novel catabolism in halophilic archaea.</title>
        <authorList>
            <person name="Sorokin D.Y."/>
            <person name="Messina E."/>
            <person name="Smedile F."/>
            <person name="La Cono V."/>
            <person name="Hallsworth J.E."/>
            <person name="Yakimov M.M."/>
        </authorList>
    </citation>
    <scope>NUCLEOTIDE SEQUENCE</scope>
    <source>
        <strain evidence="1">AArc-S</strain>
    </source>
</reference>
<name>A0A897MPJ9_9EURY</name>
<dbReference type="AlphaFoldDB" id="A0A897MPJ9"/>
<proteinExistence type="predicted"/>
<dbReference type="GeneID" id="70684679"/>
<dbReference type="KEGG" id="hara:AArcS_1297"/>
<dbReference type="Proteomes" id="UP000663586">
    <property type="component" value="Chromosome"/>
</dbReference>
<gene>
    <name evidence="1" type="ORF">AArcS_1297</name>
</gene>
<dbReference type="RefSeq" id="WP_238479660.1">
    <property type="nucleotide sequence ID" value="NZ_CP064786.1"/>
</dbReference>